<protein>
    <submittedName>
        <fullName evidence="5">Arachidonate 5-lipoxygenase</fullName>
    </submittedName>
</protein>
<dbReference type="OrthoDB" id="407298at2759"/>
<name>A0A2P6NP16_9EUKA</name>
<evidence type="ECO:0000256" key="2">
    <source>
        <dbReference type="ARBA" id="ARBA00022964"/>
    </source>
</evidence>
<sequence>MTCNLQITFSFPGSKMKATILLALFLFAVGVQSVNLLQSLKNHFDLIQSNDTAIIPQNDPNPKARATAIATKRAGFLYGPSLIGDASPYPDGPLGKQRVQQDMDLWGLDRAIIDKAVGADAQACGAAIAANGGLKSVSDYGKVLYNGQWKNSNPLGTAPGIMTNFTSDLLFSMERLSQNSFPLRLIKPTERLPFDLPSNVTLKVAGATLQDLQRTKSLFFVDHTNQLRFEKTTLKPQRYGAACSAYFYIHPKSKDFLPLAIKTNVGSDLIYTPLDTAEDWLLAKMMFNVNDFFHAQMFHLTVTHDIAEGLHLAALRTLASNHPVMMILERLNLQGYSSRTVGEQLCFNSGGHWDQLFYVDNVGCRQFVTETWSKEGGFQRSYVETDLRARGLIDNNNKYPFKTFPFFDDAIVIQRSYKTFFSAFVDSYYSNDADIARDNELRQWFGEVSQGSKVHDFPQCNGPKGCDKKTLVEVLTHVAYAVSVVHHSLNSGDPVGSKATLPFHLNAMFAPVPTSKGVTNLLPFLPPPDQAIHYIGFLATFNRPFYSTTNRTVSLSESENHLTGGQLEWAVRDGELLSHFNKDTNKAAAKFTESMHKLSVEIRGRRFDKNGLSTGMPFVYRTLDPGYIPFFCSV</sequence>
<dbReference type="AlphaFoldDB" id="A0A2P6NP16"/>
<proteinExistence type="predicted"/>
<dbReference type="GO" id="GO:0034440">
    <property type="term" value="P:lipid oxidation"/>
    <property type="evidence" value="ECO:0007669"/>
    <property type="project" value="InterPro"/>
</dbReference>
<dbReference type="GO" id="GO:0046872">
    <property type="term" value="F:metal ion binding"/>
    <property type="evidence" value="ECO:0007669"/>
    <property type="project" value="UniProtKB-KW"/>
</dbReference>
<dbReference type="InterPro" id="IPR000907">
    <property type="entry name" value="LipOase"/>
</dbReference>
<dbReference type="Gene3D" id="1.20.245.10">
    <property type="entry name" value="Lipoxygenase-1, Domain 5"/>
    <property type="match status" value="1"/>
</dbReference>
<comment type="caution">
    <text evidence="5">The sequence shown here is derived from an EMBL/GenBank/DDBJ whole genome shotgun (WGS) entry which is preliminary data.</text>
</comment>
<dbReference type="InterPro" id="IPR013819">
    <property type="entry name" value="LipOase_C"/>
</dbReference>
<dbReference type="GO" id="GO:0016702">
    <property type="term" value="F:oxidoreductase activity, acting on single donors with incorporation of molecular oxygen, incorporation of two atoms of oxygen"/>
    <property type="evidence" value="ECO:0007669"/>
    <property type="project" value="InterPro"/>
</dbReference>
<feature type="domain" description="Lipoxygenase" evidence="4">
    <location>
        <begin position="206"/>
        <end position="634"/>
    </location>
</feature>
<dbReference type="EMBL" id="MDYQ01000041">
    <property type="protein sequence ID" value="PRP85702.1"/>
    <property type="molecule type" value="Genomic_DNA"/>
</dbReference>
<evidence type="ECO:0000259" key="4">
    <source>
        <dbReference type="PROSITE" id="PS51393"/>
    </source>
</evidence>
<evidence type="ECO:0000313" key="6">
    <source>
        <dbReference type="Proteomes" id="UP000241769"/>
    </source>
</evidence>
<keyword evidence="1" id="KW-0479">Metal-binding</keyword>
<evidence type="ECO:0000313" key="5">
    <source>
        <dbReference type="EMBL" id="PRP85702.1"/>
    </source>
</evidence>
<dbReference type="Proteomes" id="UP000241769">
    <property type="component" value="Unassembled WGS sequence"/>
</dbReference>
<organism evidence="5 6">
    <name type="scientific">Planoprotostelium fungivorum</name>
    <dbReference type="NCBI Taxonomy" id="1890364"/>
    <lineage>
        <taxon>Eukaryota</taxon>
        <taxon>Amoebozoa</taxon>
        <taxon>Evosea</taxon>
        <taxon>Variosea</taxon>
        <taxon>Cavosteliida</taxon>
        <taxon>Cavosteliaceae</taxon>
        <taxon>Planoprotostelium</taxon>
    </lineage>
</organism>
<dbReference type="InterPro" id="IPR036226">
    <property type="entry name" value="LipOase_C_sf"/>
</dbReference>
<dbReference type="InParanoid" id="A0A2P6NP16"/>
<dbReference type="SUPFAM" id="SSF48484">
    <property type="entry name" value="Lipoxigenase"/>
    <property type="match status" value="1"/>
</dbReference>
<dbReference type="PANTHER" id="PTHR11771">
    <property type="entry name" value="LIPOXYGENASE"/>
    <property type="match status" value="1"/>
</dbReference>
<keyword evidence="6" id="KW-1185">Reference proteome</keyword>
<reference evidence="5 6" key="1">
    <citation type="journal article" date="2018" name="Genome Biol. Evol.">
        <title>Multiple Roots of Fruiting Body Formation in Amoebozoa.</title>
        <authorList>
            <person name="Hillmann F."/>
            <person name="Forbes G."/>
            <person name="Novohradska S."/>
            <person name="Ferling I."/>
            <person name="Riege K."/>
            <person name="Groth M."/>
            <person name="Westermann M."/>
            <person name="Marz M."/>
            <person name="Spaller T."/>
            <person name="Winckler T."/>
            <person name="Schaap P."/>
            <person name="Glockner G."/>
        </authorList>
    </citation>
    <scope>NUCLEOTIDE SEQUENCE [LARGE SCALE GENOMIC DNA]</scope>
    <source>
        <strain evidence="5 6">Jena</strain>
    </source>
</reference>
<keyword evidence="3" id="KW-0560">Oxidoreductase</keyword>
<dbReference type="PROSITE" id="PS51393">
    <property type="entry name" value="LIPOXYGENASE_3"/>
    <property type="match status" value="1"/>
</dbReference>
<gene>
    <name evidence="5" type="ORF">PROFUN_06536</name>
</gene>
<dbReference type="Pfam" id="PF00305">
    <property type="entry name" value="Lipoxygenase"/>
    <property type="match status" value="1"/>
</dbReference>
<accession>A0A2P6NP16</accession>
<dbReference type="Gene3D" id="3.10.450.60">
    <property type="match status" value="1"/>
</dbReference>
<keyword evidence="2" id="KW-0223">Dioxygenase</keyword>
<dbReference type="STRING" id="1890364.A0A2P6NP16"/>
<evidence type="ECO:0000256" key="1">
    <source>
        <dbReference type="ARBA" id="ARBA00022723"/>
    </source>
</evidence>
<evidence type="ECO:0000256" key="3">
    <source>
        <dbReference type="ARBA" id="ARBA00023002"/>
    </source>
</evidence>